<keyword evidence="1" id="KW-0472">Membrane</keyword>
<keyword evidence="3" id="KW-1185">Reference proteome</keyword>
<sequence>MNQFLFKLFGIFSFLLVIIYGVDYLIQEGVKTSNYRQISKWNDIVNGELNAELLIVGSSRAYVHFDPEFLDNELGMSCYNLGFDGSFYELQKLMLDLYLRKNEIPKTLIWVLDLNSFESKDEFYGFEQLIPFKDLPEIQKMLEINKVTPSILYEFPLVRYKFNEKIKVYGILNYFNLYGSERNNKNGFKRNNSKWDGTFENVKKDYPNGIKQVLKENLFNEFLKTCQSLEMKGIKVFWVFAPMYQEGFSLITNYKEILNFYTLQASQNNYKLFDFSKSSINLDKTNFYNANHLNGIGIDKFMLEFRNEFIEVNRKKE</sequence>
<keyword evidence="1" id="KW-1133">Transmembrane helix</keyword>
<accession>A0A1H3TYR0</accession>
<evidence type="ECO:0008006" key="4">
    <source>
        <dbReference type="Google" id="ProtNLM"/>
    </source>
</evidence>
<feature type="transmembrane region" description="Helical" evidence="1">
    <location>
        <begin position="6"/>
        <end position="26"/>
    </location>
</feature>
<evidence type="ECO:0000313" key="2">
    <source>
        <dbReference type="EMBL" id="SDZ55366.1"/>
    </source>
</evidence>
<reference evidence="2 3" key="1">
    <citation type="submission" date="2016-10" db="EMBL/GenBank/DDBJ databases">
        <authorList>
            <person name="Varghese N."/>
            <person name="Submissions S."/>
        </authorList>
    </citation>
    <scope>NUCLEOTIDE SEQUENCE [LARGE SCALE GENOMIC DNA]</scope>
    <source>
        <strain evidence="2 3">DSM 17997</strain>
    </source>
</reference>
<evidence type="ECO:0000313" key="3">
    <source>
        <dbReference type="Proteomes" id="UP000199663"/>
    </source>
</evidence>
<evidence type="ECO:0000256" key="1">
    <source>
        <dbReference type="SAM" id="Phobius"/>
    </source>
</evidence>
<dbReference type="RefSeq" id="WP_019600388.1">
    <property type="nucleotide sequence ID" value="NZ_FNQC01000023.1"/>
</dbReference>
<protein>
    <recommendedName>
        <fullName evidence="4">DUF1574 domain-containing protein</fullName>
    </recommendedName>
</protein>
<organism evidence="2 3">
    <name type="scientific">Rhodonellum ikkaensis</name>
    <dbReference type="NCBI Taxonomy" id="336829"/>
    <lineage>
        <taxon>Bacteria</taxon>
        <taxon>Pseudomonadati</taxon>
        <taxon>Bacteroidota</taxon>
        <taxon>Cytophagia</taxon>
        <taxon>Cytophagales</taxon>
        <taxon>Cytophagaceae</taxon>
        <taxon>Rhodonellum</taxon>
    </lineage>
</organism>
<dbReference type="EMBL" id="FNQC01000023">
    <property type="protein sequence ID" value="SDZ55366.1"/>
    <property type="molecule type" value="Genomic_DNA"/>
</dbReference>
<gene>
    <name evidence="2" type="ORF">SAMN05444412_12340</name>
</gene>
<comment type="caution">
    <text evidence="2">The sequence shown here is derived from an EMBL/GenBank/DDBJ whole genome shotgun (WGS) entry which is preliminary data.</text>
</comment>
<name>A0A1H3TYR0_9BACT</name>
<keyword evidence="1" id="KW-0812">Transmembrane</keyword>
<dbReference type="Proteomes" id="UP000199663">
    <property type="component" value="Unassembled WGS sequence"/>
</dbReference>
<proteinExistence type="predicted"/>